<feature type="compositionally biased region" description="Basic and acidic residues" evidence="3">
    <location>
        <begin position="397"/>
        <end position="409"/>
    </location>
</feature>
<comment type="caution">
    <text evidence="7">The sequence shown here is derived from an EMBL/GenBank/DDBJ whole genome shotgun (WGS) entry which is preliminary data.</text>
</comment>
<dbReference type="PROSITE" id="PS50003">
    <property type="entry name" value="PH_DOMAIN"/>
    <property type="match status" value="1"/>
</dbReference>
<feature type="region of interest" description="Disordered" evidence="3">
    <location>
        <begin position="1990"/>
        <end position="2052"/>
    </location>
</feature>
<feature type="region of interest" description="Disordered" evidence="3">
    <location>
        <begin position="2072"/>
        <end position="2106"/>
    </location>
</feature>
<dbReference type="Gene3D" id="2.30.29.30">
    <property type="entry name" value="Pleckstrin-homology domain (PH domain)/Phosphotyrosine-binding domain (PTB)"/>
    <property type="match status" value="1"/>
</dbReference>
<gene>
    <name evidence="7" type="ORF">D9758_010729</name>
</gene>
<dbReference type="Pfam" id="PF00620">
    <property type="entry name" value="RhoGAP"/>
    <property type="match status" value="1"/>
</dbReference>
<organism evidence="7 8">
    <name type="scientific">Tetrapyrgos nigripes</name>
    <dbReference type="NCBI Taxonomy" id="182062"/>
    <lineage>
        <taxon>Eukaryota</taxon>
        <taxon>Fungi</taxon>
        <taxon>Dikarya</taxon>
        <taxon>Basidiomycota</taxon>
        <taxon>Agaricomycotina</taxon>
        <taxon>Agaricomycetes</taxon>
        <taxon>Agaricomycetidae</taxon>
        <taxon>Agaricales</taxon>
        <taxon>Marasmiineae</taxon>
        <taxon>Marasmiaceae</taxon>
        <taxon>Tetrapyrgos</taxon>
    </lineage>
</organism>
<dbReference type="Gene3D" id="1.10.555.10">
    <property type="entry name" value="Rho GTPase activation protein"/>
    <property type="match status" value="1"/>
</dbReference>
<dbReference type="Pfam" id="PF00617">
    <property type="entry name" value="RasGEF"/>
    <property type="match status" value="1"/>
</dbReference>
<evidence type="ECO:0000259" key="4">
    <source>
        <dbReference type="PROSITE" id="PS50003"/>
    </source>
</evidence>
<dbReference type="InterPro" id="IPR036964">
    <property type="entry name" value="RASGEF_cat_dom_sf"/>
</dbReference>
<feature type="compositionally biased region" description="Polar residues" evidence="3">
    <location>
        <begin position="2088"/>
        <end position="2106"/>
    </location>
</feature>
<reference evidence="7 8" key="1">
    <citation type="journal article" date="2020" name="ISME J.">
        <title>Uncovering the hidden diversity of litter-decomposition mechanisms in mushroom-forming fungi.</title>
        <authorList>
            <person name="Floudas D."/>
            <person name="Bentzer J."/>
            <person name="Ahren D."/>
            <person name="Johansson T."/>
            <person name="Persson P."/>
            <person name="Tunlid A."/>
        </authorList>
    </citation>
    <scope>NUCLEOTIDE SEQUENCE [LARGE SCALE GENOMIC DNA]</scope>
    <source>
        <strain evidence="7 8">CBS 291.85</strain>
    </source>
</reference>
<dbReference type="GO" id="GO:0005085">
    <property type="term" value="F:guanyl-nucleotide exchange factor activity"/>
    <property type="evidence" value="ECO:0007669"/>
    <property type="project" value="UniProtKB-KW"/>
</dbReference>
<dbReference type="InterPro" id="IPR008936">
    <property type="entry name" value="Rho_GTPase_activation_prot"/>
</dbReference>
<feature type="compositionally biased region" description="Polar residues" evidence="3">
    <location>
        <begin position="713"/>
        <end position="723"/>
    </location>
</feature>
<evidence type="ECO:0000256" key="3">
    <source>
        <dbReference type="SAM" id="MobiDB-lite"/>
    </source>
</evidence>
<dbReference type="InterPro" id="IPR011993">
    <property type="entry name" value="PH-like_dom_sf"/>
</dbReference>
<dbReference type="SMART" id="SM00324">
    <property type="entry name" value="RhoGAP"/>
    <property type="match status" value="1"/>
</dbReference>
<feature type="domain" description="N-terminal Ras-GEF" evidence="5">
    <location>
        <begin position="1080"/>
        <end position="1235"/>
    </location>
</feature>
<feature type="compositionally biased region" description="Polar residues" evidence="3">
    <location>
        <begin position="1055"/>
        <end position="1065"/>
    </location>
</feature>
<feature type="region of interest" description="Disordered" evidence="3">
    <location>
        <begin position="959"/>
        <end position="979"/>
    </location>
</feature>
<evidence type="ECO:0000256" key="1">
    <source>
        <dbReference type="ARBA" id="ARBA00022468"/>
    </source>
</evidence>
<feature type="compositionally biased region" description="Polar residues" evidence="3">
    <location>
        <begin position="127"/>
        <end position="155"/>
    </location>
</feature>
<dbReference type="CDD" id="cd00159">
    <property type="entry name" value="RhoGAP"/>
    <property type="match status" value="1"/>
</dbReference>
<feature type="compositionally biased region" description="Acidic residues" evidence="3">
    <location>
        <begin position="1990"/>
        <end position="2017"/>
    </location>
</feature>
<dbReference type="SUPFAM" id="SSF48366">
    <property type="entry name" value="Ras GEF"/>
    <property type="match status" value="2"/>
</dbReference>
<dbReference type="PROSITE" id="PS50212">
    <property type="entry name" value="RASGEF_NTER"/>
    <property type="match status" value="1"/>
</dbReference>
<feature type="compositionally biased region" description="Basic residues" evidence="3">
    <location>
        <begin position="2036"/>
        <end position="2048"/>
    </location>
</feature>
<dbReference type="OrthoDB" id="79452at2759"/>
<keyword evidence="1" id="KW-0343">GTPase activation</keyword>
<keyword evidence="2" id="KW-0344">Guanine-nucleotide releasing factor</keyword>
<dbReference type="InterPro" id="IPR001849">
    <property type="entry name" value="PH_domain"/>
</dbReference>
<feature type="compositionally biased region" description="Acidic residues" evidence="3">
    <location>
        <begin position="298"/>
        <end position="312"/>
    </location>
</feature>
<accession>A0A8H5D8U1</accession>
<feature type="region of interest" description="Disordered" evidence="3">
    <location>
        <begin position="1002"/>
        <end position="1071"/>
    </location>
</feature>
<feature type="compositionally biased region" description="Polar residues" evidence="3">
    <location>
        <begin position="687"/>
        <end position="699"/>
    </location>
</feature>
<dbReference type="GO" id="GO:0005737">
    <property type="term" value="C:cytoplasm"/>
    <property type="evidence" value="ECO:0007669"/>
    <property type="project" value="TreeGrafter"/>
</dbReference>
<dbReference type="SUPFAM" id="SSF48350">
    <property type="entry name" value="GTPase activation domain, GAP"/>
    <property type="match status" value="1"/>
</dbReference>
<name>A0A8H5D8U1_9AGAR</name>
<evidence type="ECO:0000259" key="6">
    <source>
        <dbReference type="PROSITE" id="PS50238"/>
    </source>
</evidence>
<dbReference type="EMBL" id="JAACJM010000060">
    <property type="protein sequence ID" value="KAF5354352.1"/>
    <property type="molecule type" value="Genomic_DNA"/>
</dbReference>
<feature type="domain" description="PH" evidence="4">
    <location>
        <begin position="1706"/>
        <end position="1757"/>
    </location>
</feature>
<feature type="compositionally biased region" description="Low complexity" evidence="3">
    <location>
        <begin position="1002"/>
        <end position="1019"/>
    </location>
</feature>
<feature type="region of interest" description="Disordered" evidence="3">
    <location>
        <begin position="687"/>
        <end position="723"/>
    </location>
</feature>
<dbReference type="SMART" id="SM00147">
    <property type="entry name" value="RasGEF"/>
    <property type="match status" value="1"/>
</dbReference>
<sequence>MGSVLDLNGRNPSSIDLGSAFAYDQNASSPTTSQSAGGLGDLRNISRRGWSKSADDLVRLSPMAVEPTIEEKIAQYRNRSNSNGSLLSPSSPTMASPTTPKSHTPAGQAVAAQPFPSMESPVRSRFPPTSTAPMVSISISAPTVDEASTSPSSTPERVHTRSHSFTPKLSSKLSAPRFIPPSPKRKGSAGSEIESNSPSSSSRGPPALRGSGDNDDSTSSSNRDLRRASQIVYNSGFINKFLDTTSTNLHHVNLAPIKAWKPFKLELKGSKLYFYKPPSDRANGIKELFPPELVPASEQDEDETPDVEEDDPFLSGGGGGSGRGRAGAGRRDDQFAGRKKRAFWGRRTHPDLVRDAEGNIEKGTFEALTHEAVFGTTFLLEEQVQGTGEAEVEAEGQEERPVADNEKKQSCQEERWKDFAASILLCMPYLVNTAKFEGEFARCGEYLLSGADDETKERERSRLRWLVREYQRFHGKRVSIADLGESDADVATQDALAPRKSALPASSSTQAIFNPTPTTSPNLGMFSPRPGGPSDNSISLMDSFGNGATPTLSPTKGHFDADPGRKLNGALISPKTASTASLPSWAGALDREGLSRDVFLLIEHKVLAKSLGMFHSSVLQQFPENLTADFVFSEADSAETGPSSSSSTSHSSAYSALFGSDDQPHWLTKLLLLQILGADTSTGLTSVTSNSNINLTSPGRNRGDATATSSSAQPQSRQHPLQHSRSELIASWIRVGEICRVSGDGCSWQAIMQAICSAPIARLEKIWKKVDPAAIATVESWVQVGAEGESVGVKEPRITPWGGDIRNLVRDEMAKVVSGEMLSLAPIEKAKNLFETFRTSFSLCPRKSVADEGESGEDIKKLVSYWWDVLIDGNVGGIAAKFQRIEQFMSLSLAAEPRRRGLYEPHHSAKSPNNPPVYTSLIPLLFPEPLPTICIIDRNSILRGRLDSDTTDIQHLRAVDGHLRPEAQQSSSSNPLGNGATFIPVYNGDLLLAAQNPVMDSVPNSRPSSLVRSRPPSSVIDDPLEGKSEKPVGRTPSIRVKPGTSAGLDRKSSLAKRNSLPSLSRRQPVIVSETSSEPPLRVIIQAGTAEKLVEVLVHGLPSMVVSVSDDNGEMSLKEGRNRELLLDHKEFSKIWWNVYRSFLTPIIFFELLRKVYLRVQTPSTAISVEDYLKCISSRTAVLETLKTWLSKGGGAQDMLDDVQLLQALRTFLDSSSDHFIPVTHNLNESSVKQAWDALNDARKLLKRNVHSYAMRPPISRTAPFTRQALTASDSRVRNLSSREPPDMDRLSVEEFVDNLDGMAFAAFNNVNEEDLYATCDYLEVQSADRTGWFPTRDPPSVEEMIEIQTIYSHLLEVEPSPLISELSPESLYRVLPPGVRSCLRAHIIVRKWLISKIVALRIGLRARQNRMEYLLRVIEVSRLRNNEIASSGELATTHCVRSFVESVITSAVLSPESRLYQRAWHNVAVTRGCQMDSLAALLERPAKKSASSKEPLTIDLGWLFERLLDVISMPDMVESTTQEGQNLVNFDKRRNLCNFISNAPSLLSRRLARQEDINRCGFERLYNIDREVHAFPFDFRSIKDEASREAMASSAGAPPPPKKMKLVTAQMDKNRRDKNMRSRLQKEKHNEQARNEKREEMLNRAMRGGRRPSSTTAKHRNKKSVSALFHFMRPLSTAFGAETTPALKRTASELDFVASGKPSLVLNLTDSRVSQFINNDRSYTFQLDTEDGGHYLLQALSKREMTKWIETLTKVSNTAAKRRLTYMGSPKPQVADHIQAQPATATRDPTAVFGVELEFLLEREYGDPPPPGSIPSALRCCIAEVETRGLTEQGIYRMAGAASDINSLKDAFNQGRNPISEATYIHAVCDLIKSWFRVLPEPIFPPFMYHEFIDSTKSENLDDRISNLRKLVHRLPQANFDVLKRIMEHLDTVTDFEEHNQMTAEGLSIVWSPNLLRAPQNDFFMALSNMPHSHKLVKTMITHFHVIFDESDPEAEADPEEDLDTPIEEEEGEDDDSLPFGLLVASSNPRKDTLPRRRRSSCARRRPYDKRNSDDSCWYLVPLFLREEAPRSRYRSRKTKETSRTLEQETYNSTLVPTPSSSGSQIPETFSGDDVKRLLTLLNSHISFFASQVVLAEAQESEVTETEELQLDIRKACQDMEEILGSVSLYICLGKGKTSAEEYQFVIQHALQALLSGWCARIIETWSWSSKLDGNLKDMYDGLKATRSQATLSKWRSVTRTQCNSDRDSEAYSKLVKRASNSVVAFVTLIRPERPVYSGWQDWIAERVSSILQKASQIREIIGEKITSTDYEVIHPCYGEVWDDKLMLGVSVSENSAGERQKHTEGTTGDMKAASPKPVFCGSQLGLRQIDQIISDSDIFRQSNVVMKANVLLIADVTHIE</sequence>
<feature type="compositionally biased region" description="Low complexity" evidence="3">
    <location>
        <begin position="80"/>
        <end position="102"/>
    </location>
</feature>
<feature type="compositionally biased region" description="Polar residues" evidence="3">
    <location>
        <begin position="967"/>
        <end position="976"/>
    </location>
</feature>
<dbReference type="PANTHER" id="PTHR23176:SF129">
    <property type="entry name" value="RHO GTPASE ACTIVATING PROTEIN AT 16F, ISOFORM E-RELATED"/>
    <property type="match status" value="1"/>
</dbReference>
<protein>
    <submittedName>
        <fullName evidence="7">Uncharacterized protein</fullName>
    </submittedName>
</protein>
<dbReference type="InterPro" id="IPR050729">
    <property type="entry name" value="Rho-GAP"/>
</dbReference>
<feature type="compositionally biased region" description="Gly residues" evidence="3">
    <location>
        <begin position="315"/>
        <end position="327"/>
    </location>
</feature>
<evidence type="ECO:0000256" key="2">
    <source>
        <dbReference type="PROSITE-ProRule" id="PRU00135"/>
    </source>
</evidence>
<evidence type="ECO:0000313" key="8">
    <source>
        <dbReference type="Proteomes" id="UP000559256"/>
    </source>
</evidence>
<feature type="region of interest" description="Disordered" evidence="3">
    <location>
        <begin position="1612"/>
        <end position="1637"/>
    </location>
</feature>
<dbReference type="Gene3D" id="1.10.840.10">
    <property type="entry name" value="Ras guanine-nucleotide exchange factors catalytic domain"/>
    <property type="match status" value="1"/>
</dbReference>
<dbReference type="GO" id="GO:0007264">
    <property type="term" value="P:small GTPase-mediated signal transduction"/>
    <property type="evidence" value="ECO:0007669"/>
    <property type="project" value="InterPro"/>
</dbReference>
<dbReference type="InterPro" id="IPR000651">
    <property type="entry name" value="Ras-like_Gua-exchang_fac_N"/>
</dbReference>
<feature type="region of interest" description="Disordered" evidence="3">
    <location>
        <begin position="24"/>
        <end position="56"/>
    </location>
</feature>
<dbReference type="SUPFAM" id="SSF50729">
    <property type="entry name" value="PH domain-like"/>
    <property type="match status" value="1"/>
</dbReference>
<dbReference type="Gene3D" id="1.20.870.10">
    <property type="entry name" value="Son of sevenless (SoS) protein Chain: S domain 1"/>
    <property type="match status" value="1"/>
</dbReference>
<feature type="region of interest" description="Disordered" evidence="3">
    <location>
        <begin position="72"/>
        <end position="226"/>
    </location>
</feature>
<feature type="region of interest" description="Disordered" evidence="3">
    <location>
        <begin position="296"/>
        <end position="336"/>
    </location>
</feature>
<dbReference type="InterPro" id="IPR023578">
    <property type="entry name" value="Ras_GEF_dom_sf"/>
</dbReference>
<feature type="domain" description="Rho-GAP" evidence="6">
    <location>
        <begin position="1795"/>
        <end position="1988"/>
    </location>
</feature>
<feature type="compositionally biased region" description="Polar residues" evidence="3">
    <location>
        <begin position="163"/>
        <end position="173"/>
    </location>
</feature>
<dbReference type="Proteomes" id="UP000559256">
    <property type="component" value="Unassembled WGS sequence"/>
</dbReference>
<feature type="region of interest" description="Disordered" evidence="3">
    <location>
        <begin position="387"/>
        <end position="409"/>
    </location>
</feature>
<dbReference type="CDD" id="cd00821">
    <property type="entry name" value="PH"/>
    <property type="match status" value="1"/>
</dbReference>
<dbReference type="PANTHER" id="PTHR23176">
    <property type="entry name" value="RHO/RAC/CDC GTPASE-ACTIVATING PROTEIN"/>
    <property type="match status" value="1"/>
</dbReference>
<evidence type="ECO:0000259" key="5">
    <source>
        <dbReference type="PROSITE" id="PS50212"/>
    </source>
</evidence>
<keyword evidence="8" id="KW-1185">Reference proteome</keyword>
<dbReference type="InterPro" id="IPR001895">
    <property type="entry name" value="RASGEF_cat_dom"/>
</dbReference>
<dbReference type="InterPro" id="IPR000198">
    <property type="entry name" value="RhoGAP_dom"/>
</dbReference>
<dbReference type="PROSITE" id="PS50238">
    <property type="entry name" value="RHOGAP"/>
    <property type="match status" value="1"/>
</dbReference>
<feature type="compositionally biased region" description="Low complexity" evidence="3">
    <location>
        <begin position="188"/>
        <end position="222"/>
    </location>
</feature>
<proteinExistence type="predicted"/>
<evidence type="ECO:0000313" key="7">
    <source>
        <dbReference type="EMBL" id="KAF5354352.1"/>
    </source>
</evidence>
<feature type="compositionally biased region" description="Polar residues" evidence="3">
    <location>
        <begin position="25"/>
        <end position="36"/>
    </location>
</feature>
<dbReference type="GO" id="GO:0005096">
    <property type="term" value="F:GTPase activator activity"/>
    <property type="evidence" value="ECO:0007669"/>
    <property type="project" value="UniProtKB-KW"/>
</dbReference>